<dbReference type="Proteomes" id="UP001500016">
    <property type="component" value="Unassembled WGS sequence"/>
</dbReference>
<sequence length="87" mass="8951">MPRLAGAVGLGAAVGAAPGRAVLWPMGGGGGIDFNSDEPPTYRDLFSFSYDLGMIRAIVLRHTLLAYVFGTSILACAINLVVGLVTA</sequence>
<feature type="transmembrane region" description="Helical" evidence="1">
    <location>
        <begin position="64"/>
        <end position="85"/>
    </location>
</feature>
<keyword evidence="1" id="KW-1133">Transmembrane helix</keyword>
<comment type="caution">
    <text evidence="2">The sequence shown here is derived from an EMBL/GenBank/DDBJ whole genome shotgun (WGS) entry which is preliminary data.</text>
</comment>
<protein>
    <submittedName>
        <fullName evidence="2">Uncharacterized protein</fullName>
    </submittedName>
</protein>
<evidence type="ECO:0000256" key="1">
    <source>
        <dbReference type="SAM" id="Phobius"/>
    </source>
</evidence>
<keyword evidence="1" id="KW-0812">Transmembrane</keyword>
<gene>
    <name evidence="2" type="ORF">GCM10009801_20580</name>
</gene>
<organism evidence="2 3">
    <name type="scientific">Streptomyces albiaxialis</name>
    <dbReference type="NCBI Taxonomy" id="329523"/>
    <lineage>
        <taxon>Bacteria</taxon>
        <taxon>Bacillati</taxon>
        <taxon>Actinomycetota</taxon>
        <taxon>Actinomycetes</taxon>
        <taxon>Kitasatosporales</taxon>
        <taxon>Streptomycetaceae</taxon>
        <taxon>Streptomyces</taxon>
    </lineage>
</organism>
<name>A0ABN2VRC2_9ACTN</name>
<evidence type="ECO:0000313" key="2">
    <source>
        <dbReference type="EMBL" id="GAA2070106.1"/>
    </source>
</evidence>
<dbReference type="EMBL" id="BAAAPE010000005">
    <property type="protein sequence ID" value="GAA2070106.1"/>
    <property type="molecule type" value="Genomic_DNA"/>
</dbReference>
<accession>A0ABN2VRC2</accession>
<proteinExistence type="predicted"/>
<keyword evidence="3" id="KW-1185">Reference proteome</keyword>
<reference evidence="2 3" key="1">
    <citation type="journal article" date="2019" name="Int. J. Syst. Evol. Microbiol.">
        <title>The Global Catalogue of Microorganisms (GCM) 10K type strain sequencing project: providing services to taxonomists for standard genome sequencing and annotation.</title>
        <authorList>
            <consortium name="The Broad Institute Genomics Platform"/>
            <consortium name="The Broad Institute Genome Sequencing Center for Infectious Disease"/>
            <person name="Wu L."/>
            <person name="Ma J."/>
        </authorList>
    </citation>
    <scope>NUCLEOTIDE SEQUENCE [LARGE SCALE GENOMIC DNA]</scope>
    <source>
        <strain evidence="2 3">JCM 15478</strain>
    </source>
</reference>
<keyword evidence="1" id="KW-0472">Membrane</keyword>
<evidence type="ECO:0000313" key="3">
    <source>
        <dbReference type="Proteomes" id="UP001500016"/>
    </source>
</evidence>